<dbReference type="STRING" id="7209.A0A1I7V9L3"/>
<sequence length="1794" mass="201010">MVTSNVEKFYLKVEKGRKPRVQLFEELRNAQVTIPYDQSIKWPPIRVQMSGGITIIVQRLEQQYKITVQHVMERKPDICVFVSALTHERDIRTCVRDINTQLSHVGVAGPNLEVTGRVKALKVTFESTVGALHTNSKLSARSIILKAQHIFIKPEALFTCSKLRMISRRVQIDGRICCTDQISSKMFVFIDSALLHIGIDGTIGTTRTTTDKSISKISENLVNVLHFRLTGSLANFGSIASQNEMEFHVDGSILSLQDTRIDSASRGYAALKQIKGISSDASDLLPTSSTLSSAILYEKPDTVAQLLEDGVDLNDSVKVNNTDDDTPRKIAIRKYKTIRASERRNKMREKITLIQALISTHDWKRGIITSNNINAKIGRDCGDCAQFRSGTLTLTVYGNAKCEAKSIWTGGSVTVTVGHDLVIEGQVKHVNLDVSCGGNMATTEEAIISQEQWARIVSSSFCVGGIWSVGEQFGLDVESATFLEESYMEVDYFEGKISKCCYNSGTWQTRFISLIIQGDLFTLHTGKVFVEETTTIEALSFNNCGLWKIKEAIKIILKGSANFYASSKFNANLLKIIAEGQCTIAGYLSLENLLAYIRNDMITVPGARVNITIGATIAVGTFRNDCSWYVDGNLHLHVACFEQSEDGLIFVKDTFTMIIYDISEERCNGRIVANYFIMNLAKRVRFDSYIRVNQIEICIPYVNESRLTIGGQLEILDGPLILKGRSSENSGISTSSSSSSSITTHSYPAFILEGQLKAEAIIAPFLAILFSTSSYSLLSGMDSIATDATYRTLISCNSLHTQRTSLIDSIPKCLFPEGILCATTWLHEGQIRFNGEKVYIITDGLINRGRLTSGNKLQNHMREVIVLAENYFRNDAVFSADRIIIHGNGKLQNTNRIFANNEMNIQLANFCSEFGQTHLEGTQPKLLSAKNEYNRIEEGGEGGGRGGGGGNHINECNRRIREGYNEAHENFNISSSSLSSSKGNVDCMIVNRYKSKRQIRLSARSRLHIDNDIINNHNKIILIARDAIICKSHINADILELTLGAAYMTEFVIKNNATIIANQLQIMGSCKYLTVIIDGELSCETLIIDARIRQIKIIGNGILCCRKSCNIGGDMITLAIRDIRITELIGSMITIASDSALNISSFDSQLKMLSIYADNCYLQGRIFVEHKIILKITNGICHISGEILGIGINSEISLECNELILTGIVANLNFLECYTRRKIEQHETGIMKNVKNIVLEAEFITLNGKIMDSESVIATGDDVNIDGILQNQNDKNITYSIFGQKILFDGEIFGPIRLELSGTEIIFTGITNNLKFLDIDANLATIAPKGLKCENFNIIAYSAILDGNFNIGIFAATIQVALFIRTNLTDCGQCKLIAPIILALNYPMSSKMDISAIIYAFERFELLESGKHHELSDLKNQFTPITSNCSINNDAKILHSQQSSIDNNINIRNEIFIKISFHSHIITNHYTTLKEYDLLRKTTKIIDECFKKSQTTYDEFDEALKRMGQMRSIDISLPTTSCIYVTFLKLLNEIHIEHQLMRNFTKLFHLICNITDLEDDNKMTKNSEILIEQHERFESKALYEIANRFRIRSHKFNLQRNEKHSTDDDIGYVSRSSSEEIDEKRRNINDHLRDILYCSTNLDDERFASMSKVIISDEDDCMDKDTITDDELRNQKDDNSYNTTYVLNGERRVQIGYIDFNRLDIIITKPELLTHRKIPSGIDLAFKKMKLKATLPTLELHSFGSESSLASFDEKAIMHSIPTPMKRSRIPRATIPINSNGTIRKSHPVVTYDT</sequence>
<reference evidence="1" key="1">
    <citation type="submission" date="2012-04" db="EMBL/GenBank/DDBJ databases">
        <title>The Genome Sequence of Loa loa.</title>
        <authorList>
            <consortium name="The Broad Institute Genome Sequencing Platform"/>
            <consortium name="Broad Institute Genome Sequencing Center for Infectious Disease"/>
            <person name="Nutman T.B."/>
            <person name="Fink D.L."/>
            <person name="Russ C."/>
            <person name="Young S."/>
            <person name="Zeng Q."/>
            <person name="Gargeya S."/>
            <person name="Alvarado L."/>
            <person name="Berlin A."/>
            <person name="Chapman S.B."/>
            <person name="Chen Z."/>
            <person name="Freedman E."/>
            <person name="Gellesch M."/>
            <person name="Goldberg J."/>
            <person name="Griggs A."/>
            <person name="Gujja S."/>
            <person name="Heilman E.R."/>
            <person name="Heiman D."/>
            <person name="Howarth C."/>
            <person name="Mehta T."/>
            <person name="Neiman D."/>
            <person name="Pearson M."/>
            <person name="Roberts A."/>
            <person name="Saif S."/>
            <person name="Shea T."/>
            <person name="Shenoy N."/>
            <person name="Sisk P."/>
            <person name="Stolte C."/>
            <person name="Sykes S."/>
            <person name="White J."/>
            <person name="Yandava C."/>
            <person name="Haas B."/>
            <person name="Henn M.R."/>
            <person name="Nusbaum C."/>
            <person name="Birren B."/>
        </authorList>
    </citation>
    <scope>NUCLEOTIDE SEQUENCE [LARGE SCALE GENOMIC DNA]</scope>
</reference>
<accession>A0A1I7V9L3</accession>
<organism evidence="1 2">
    <name type="scientific">Loa loa</name>
    <name type="common">Eye worm</name>
    <name type="synonym">Filaria loa</name>
    <dbReference type="NCBI Taxonomy" id="7209"/>
    <lineage>
        <taxon>Eukaryota</taxon>
        <taxon>Metazoa</taxon>
        <taxon>Ecdysozoa</taxon>
        <taxon>Nematoda</taxon>
        <taxon>Chromadorea</taxon>
        <taxon>Rhabditida</taxon>
        <taxon>Spirurina</taxon>
        <taxon>Spiruromorpha</taxon>
        <taxon>Filarioidea</taxon>
        <taxon>Onchocercidae</taxon>
        <taxon>Loa</taxon>
    </lineage>
</organism>
<dbReference type="Proteomes" id="UP000095285">
    <property type="component" value="Unassembled WGS sequence"/>
</dbReference>
<evidence type="ECO:0000313" key="1">
    <source>
        <dbReference type="Proteomes" id="UP000095285"/>
    </source>
</evidence>
<protein>
    <submittedName>
        <fullName evidence="2">ANK_REP_REGION domain-containing protein</fullName>
    </submittedName>
</protein>
<evidence type="ECO:0000313" key="2">
    <source>
        <dbReference type="WBParaSite" id="EN70_11376"/>
    </source>
</evidence>
<reference evidence="2" key="2">
    <citation type="submission" date="2016-11" db="UniProtKB">
        <authorList>
            <consortium name="WormBaseParasite"/>
        </authorList>
    </citation>
    <scope>IDENTIFICATION</scope>
</reference>
<dbReference type="eggNOG" id="ENOG502SIAG">
    <property type="taxonomic scope" value="Eukaryota"/>
</dbReference>
<dbReference type="WBParaSite" id="EN70_11376">
    <property type="protein sequence ID" value="EN70_11376"/>
    <property type="gene ID" value="EN70_11376"/>
</dbReference>
<name>A0A1I7V9L3_LOALO</name>
<keyword evidence="1" id="KW-1185">Reference proteome</keyword>
<proteinExistence type="predicted"/>